<dbReference type="EMBL" id="LT607409">
    <property type="protein sequence ID" value="SCE85269.1"/>
    <property type="molecule type" value="Genomic_DNA"/>
</dbReference>
<evidence type="ECO:0000313" key="3">
    <source>
        <dbReference type="Proteomes" id="UP000198224"/>
    </source>
</evidence>
<dbReference type="Proteomes" id="UP000198224">
    <property type="component" value="Chromosome I"/>
</dbReference>
<evidence type="ECO:0000313" key="2">
    <source>
        <dbReference type="EMBL" id="SCE85269.1"/>
    </source>
</evidence>
<accession>A0A1C4VNB9</accession>
<dbReference type="RefSeq" id="WP_231924502.1">
    <property type="nucleotide sequence ID" value="NZ_LT607409.1"/>
</dbReference>
<reference evidence="3" key="1">
    <citation type="submission" date="2016-06" db="EMBL/GenBank/DDBJ databases">
        <authorList>
            <person name="Varghese N."/>
            <person name="Submissions Spin"/>
        </authorList>
    </citation>
    <scope>NUCLEOTIDE SEQUENCE [LARGE SCALE GENOMIC DNA]</scope>
    <source>
        <strain evidence="3">DSM 45160</strain>
    </source>
</reference>
<evidence type="ECO:0000256" key="1">
    <source>
        <dbReference type="SAM" id="SignalP"/>
    </source>
</evidence>
<feature type="signal peptide" evidence="1">
    <location>
        <begin position="1"/>
        <end position="26"/>
    </location>
</feature>
<evidence type="ECO:0008006" key="4">
    <source>
        <dbReference type="Google" id="ProtNLM"/>
    </source>
</evidence>
<proteinExistence type="predicted"/>
<name>A0A1C4VNB9_9ACTN</name>
<feature type="chain" id="PRO_5008706111" description="WxL domain surface cell wall-binding" evidence="1">
    <location>
        <begin position="27"/>
        <end position="184"/>
    </location>
</feature>
<keyword evidence="3" id="KW-1185">Reference proteome</keyword>
<organism evidence="2 3">
    <name type="scientific">Micromonospora chokoriensis</name>
    <dbReference type="NCBI Taxonomy" id="356851"/>
    <lineage>
        <taxon>Bacteria</taxon>
        <taxon>Bacillati</taxon>
        <taxon>Actinomycetota</taxon>
        <taxon>Actinomycetes</taxon>
        <taxon>Micromonosporales</taxon>
        <taxon>Micromonosporaceae</taxon>
        <taxon>Micromonospora</taxon>
    </lineage>
</organism>
<dbReference type="AlphaFoldDB" id="A0A1C4VNB9"/>
<keyword evidence="1" id="KW-0732">Signal</keyword>
<sequence>MRSLRVVACAAVAVGAGLALTTPAVAAPTDSTVVTFNVVGAGLDITAPETASLGSGLPGTVLSGSIGTVRVTDQRGAPDASWTATVTSTHFETGGGSPSERILASQVDYWSGPGAEEEGNGTFTPGQLTSANAEPLDTVNPIVAFTHTGGTGINSVAWSPTLNVNIPASAVVGLYTGTVTHSVA</sequence>
<protein>
    <recommendedName>
        <fullName evidence="4">WxL domain surface cell wall-binding</fullName>
    </recommendedName>
</protein>
<gene>
    <name evidence="2" type="ORF">GA0070612_1610</name>
</gene>